<feature type="compositionally biased region" description="Basic and acidic residues" evidence="1">
    <location>
        <begin position="183"/>
        <end position="195"/>
    </location>
</feature>
<accession>A0AAD7L3Y2</accession>
<name>A0AAD7L3Y2_QUISA</name>
<feature type="compositionally biased region" description="Low complexity" evidence="1">
    <location>
        <begin position="18"/>
        <end position="28"/>
    </location>
</feature>
<feature type="compositionally biased region" description="Basic residues" evidence="1">
    <location>
        <begin position="290"/>
        <end position="300"/>
    </location>
</feature>
<feature type="compositionally biased region" description="Polar residues" evidence="1">
    <location>
        <begin position="35"/>
        <end position="48"/>
    </location>
</feature>
<feature type="region of interest" description="Disordered" evidence="1">
    <location>
        <begin position="18"/>
        <end position="196"/>
    </location>
</feature>
<dbReference type="PANTHER" id="PTHR33130">
    <property type="entry name" value="PUTATIVE (DUF1639)-RELATED"/>
    <property type="match status" value="1"/>
</dbReference>
<comment type="caution">
    <text evidence="2">The sequence shown here is derived from an EMBL/GenBank/DDBJ whole genome shotgun (WGS) entry which is preliminary data.</text>
</comment>
<evidence type="ECO:0000256" key="1">
    <source>
        <dbReference type="SAM" id="MobiDB-lite"/>
    </source>
</evidence>
<dbReference type="EMBL" id="JARAOO010000011">
    <property type="protein sequence ID" value="KAJ7950828.1"/>
    <property type="molecule type" value="Genomic_DNA"/>
</dbReference>
<dbReference type="PANTHER" id="PTHR33130:SF40">
    <property type="entry name" value="CHROMOGRANIN (DUF1639)"/>
    <property type="match status" value="1"/>
</dbReference>
<feature type="region of interest" description="Disordered" evidence="1">
    <location>
        <begin position="222"/>
        <end position="256"/>
    </location>
</feature>
<gene>
    <name evidence="2" type="ORF">O6P43_026968</name>
</gene>
<dbReference type="Pfam" id="PF07797">
    <property type="entry name" value="DUF1639"/>
    <property type="match status" value="1"/>
</dbReference>
<feature type="compositionally biased region" description="Basic and acidic residues" evidence="1">
    <location>
        <begin position="304"/>
        <end position="318"/>
    </location>
</feature>
<dbReference type="AlphaFoldDB" id="A0AAD7L3Y2"/>
<feature type="compositionally biased region" description="Basic and acidic residues" evidence="1">
    <location>
        <begin position="66"/>
        <end position="79"/>
    </location>
</feature>
<dbReference type="Proteomes" id="UP001163823">
    <property type="component" value="Chromosome 11"/>
</dbReference>
<feature type="compositionally biased region" description="Polar residues" evidence="1">
    <location>
        <begin position="128"/>
        <end position="139"/>
    </location>
</feature>
<feature type="region of interest" description="Disordered" evidence="1">
    <location>
        <begin position="275"/>
        <end position="396"/>
    </location>
</feature>
<organism evidence="2 3">
    <name type="scientific">Quillaja saponaria</name>
    <name type="common">Soap bark tree</name>
    <dbReference type="NCBI Taxonomy" id="32244"/>
    <lineage>
        <taxon>Eukaryota</taxon>
        <taxon>Viridiplantae</taxon>
        <taxon>Streptophyta</taxon>
        <taxon>Embryophyta</taxon>
        <taxon>Tracheophyta</taxon>
        <taxon>Spermatophyta</taxon>
        <taxon>Magnoliopsida</taxon>
        <taxon>eudicotyledons</taxon>
        <taxon>Gunneridae</taxon>
        <taxon>Pentapetalae</taxon>
        <taxon>rosids</taxon>
        <taxon>fabids</taxon>
        <taxon>Fabales</taxon>
        <taxon>Quillajaceae</taxon>
        <taxon>Quillaja</taxon>
    </lineage>
</organism>
<dbReference type="KEGG" id="qsa:O6P43_026968"/>
<keyword evidence="3" id="KW-1185">Reference proteome</keyword>
<evidence type="ECO:0000313" key="2">
    <source>
        <dbReference type="EMBL" id="KAJ7950828.1"/>
    </source>
</evidence>
<dbReference type="InterPro" id="IPR012438">
    <property type="entry name" value="DUF1639"/>
</dbReference>
<reference evidence="2" key="1">
    <citation type="journal article" date="2023" name="Science">
        <title>Elucidation of the pathway for biosynthesis of saponin adjuvants from the soapbark tree.</title>
        <authorList>
            <person name="Reed J."/>
            <person name="Orme A."/>
            <person name="El-Demerdash A."/>
            <person name="Owen C."/>
            <person name="Martin L.B.B."/>
            <person name="Misra R.C."/>
            <person name="Kikuchi S."/>
            <person name="Rejzek M."/>
            <person name="Martin A.C."/>
            <person name="Harkess A."/>
            <person name="Leebens-Mack J."/>
            <person name="Louveau T."/>
            <person name="Stephenson M.J."/>
            <person name="Osbourn A."/>
        </authorList>
    </citation>
    <scope>NUCLEOTIDE SEQUENCE</scope>
    <source>
        <strain evidence="2">S10</strain>
    </source>
</reference>
<protein>
    <submittedName>
        <fullName evidence="2">DUF1639 family protein</fullName>
    </submittedName>
</protein>
<evidence type="ECO:0000313" key="3">
    <source>
        <dbReference type="Proteomes" id="UP001163823"/>
    </source>
</evidence>
<sequence length="456" mass="50782">MVFHSVSQAETPTIAVSKSSMATSSAKTRSLHNLPPSNLNWSRNQSNNHRFRRVPDPTHLTPTRYSEYREVSPLKNDQHRRSHQSVVPPVSRMTNKQHRSHQSMAPPVSPMTNKQHRSHQSMAPPVSRLTNDQQRSHQSMAPPVSRLTNDQHRSHQSVVPPVSRLTNDQHRSHQSVVPPVSRMKNDHMQCKKRGDSVLSSELRYASSSSVKNASRIIRFSCSTGSSSVSKEASEHKDRSGPSCEGGKSSGLSIWDKPPKKRMAALALAEWSKEKPAETDCAVVKQEGKSKKICIRIKSKSKASPSDDKDKGSRDKKPSAEVVEEPEPAPKTWNLRPRRPLTKPPKGNGGAQKTVGQPVQETKPHWQNRPELARSRGPTDAVKVPDKKKKKTTFSVALSKQEIQEDFLAMTGSKPPRRPKKRAKNVEKELEGVFPGMWLRPVTTAAAYGVPDPPLKA</sequence>
<proteinExistence type="predicted"/>